<organism evidence="5 6">
    <name type="scientific">Robbsia andropogonis</name>
    <dbReference type="NCBI Taxonomy" id="28092"/>
    <lineage>
        <taxon>Bacteria</taxon>
        <taxon>Pseudomonadati</taxon>
        <taxon>Pseudomonadota</taxon>
        <taxon>Betaproteobacteria</taxon>
        <taxon>Burkholderiales</taxon>
        <taxon>Burkholderiaceae</taxon>
        <taxon>Robbsia</taxon>
    </lineage>
</organism>
<dbReference type="PRINTS" id="PR00420">
    <property type="entry name" value="RNGMNOXGNASE"/>
</dbReference>
<keyword evidence="2 5" id="KW-0503">Monooxygenase</keyword>
<dbReference type="OrthoDB" id="5487740at2"/>
<keyword evidence="3" id="KW-0472">Membrane</keyword>
<evidence type="ECO:0000256" key="3">
    <source>
        <dbReference type="SAM" id="Phobius"/>
    </source>
</evidence>
<gene>
    <name evidence="5" type="ORF">WM40_17925</name>
</gene>
<dbReference type="InterPro" id="IPR002938">
    <property type="entry name" value="FAD-bd"/>
</dbReference>
<protein>
    <submittedName>
        <fullName evidence="5">Monooxygenase</fullName>
    </submittedName>
</protein>
<dbReference type="AlphaFoldDB" id="A0A0F5JXK4"/>
<keyword evidence="6" id="KW-1185">Reference proteome</keyword>
<reference evidence="5 6" key="1">
    <citation type="submission" date="2015-03" db="EMBL/GenBank/DDBJ databases">
        <title>Draft Genome Sequence of Burkholderia andropogonis type strain ICMP2807, isolated from Sorghum bicolor.</title>
        <authorList>
            <person name="Lopes-Santos L."/>
            <person name="Castro D.B."/>
            <person name="Ottoboni L.M."/>
            <person name="Park D."/>
            <person name="Weirc B.S."/>
            <person name="Destefano S.A."/>
        </authorList>
    </citation>
    <scope>NUCLEOTIDE SEQUENCE [LARGE SCALE GENOMIC DNA]</scope>
    <source>
        <strain evidence="5 6">ICMP2807</strain>
    </source>
</reference>
<dbReference type="GO" id="GO:0071949">
    <property type="term" value="F:FAD binding"/>
    <property type="evidence" value="ECO:0007669"/>
    <property type="project" value="InterPro"/>
</dbReference>
<proteinExistence type="predicted"/>
<accession>A0A0F5JXK4</accession>
<dbReference type="PATRIC" id="fig|28092.6.peg.4214"/>
<dbReference type="PANTHER" id="PTHR13789:SF309">
    <property type="entry name" value="PUTATIVE (AFU_ORTHOLOGUE AFUA_6G14510)-RELATED"/>
    <property type="match status" value="1"/>
</dbReference>
<dbReference type="SUPFAM" id="SSF51905">
    <property type="entry name" value="FAD/NAD(P)-binding domain"/>
    <property type="match status" value="1"/>
</dbReference>
<name>A0A0F5JXK4_9BURK</name>
<dbReference type="InterPro" id="IPR050493">
    <property type="entry name" value="FAD-dep_Monooxygenase_BioMet"/>
</dbReference>
<evidence type="ECO:0000259" key="4">
    <source>
        <dbReference type="Pfam" id="PF01494"/>
    </source>
</evidence>
<dbReference type="Gene3D" id="3.50.50.60">
    <property type="entry name" value="FAD/NAD(P)-binding domain"/>
    <property type="match status" value="1"/>
</dbReference>
<dbReference type="RefSeq" id="WP_046153575.1">
    <property type="nucleotide sequence ID" value="NZ_CADFGU010000009.1"/>
</dbReference>
<dbReference type="EMBL" id="LAQU01000021">
    <property type="protein sequence ID" value="KKB62374.1"/>
    <property type="molecule type" value="Genomic_DNA"/>
</dbReference>
<comment type="caution">
    <text evidence="5">The sequence shown here is derived from an EMBL/GenBank/DDBJ whole genome shotgun (WGS) entry which is preliminary data.</text>
</comment>
<dbReference type="PANTHER" id="PTHR13789">
    <property type="entry name" value="MONOOXYGENASE"/>
    <property type="match status" value="1"/>
</dbReference>
<dbReference type="Proteomes" id="UP000033618">
    <property type="component" value="Unassembled WGS sequence"/>
</dbReference>
<keyword evidence="1" id="KW-0560">Oxidoreductase</keyword>
<evidence type="ECO:0000313" key="6">
    <source>
        <dbReference type="Proteomes" id="UP000033618"/>
    </source>
</evidence>
<dbReference type="GO" id="GO:0004497">
    <property type="term" value="F:monooxygenase activity"/>
    <property type="evidence" value="ECO:0007669"/>
    <property type="project" value="UniProtKB-KW"/>
</dbReference>
<sequence>MDTNKPLDIIIAGAGIAGLSAALALRRAGHLVRVFERTRALQPIGAAISVWPNGVKVLRALGLGVGMDVAAGTMNTMSYRDQGGHLMTRFALRPLYESVHERAKPIARTALQRLLLEAVDPAHVVLGAACVGYSQDADGVTVTLDDGEMHRADVFVVADGNRSGLRDQVAGVPVPRRYRGYVNWNGRIPVSRDLAEPDAWEQFVGEGKRVSLMPMGTGGHPGGRGGAIGEFYFFFDVPMTEAEADMPAETDPEQHRRALEMHFAGWAPQVKRLIERLDPETIARVAIYDTDPVPRMNDGRVVMIGDAAHAMAPDLGQGGCLAMEDAWLLARALDAGRHDDLPEALQIFAQARLPRVRQVIERARARAALLHGSDATATQAWYDELRTESGEGIIAGLHKTAVSGPFG</sequence>
<evidence type="ECO:0000313" key="5">
    <source>
        <dbReference type="EMBL" id="KKB62374.1"/>
    </source>
</evidence>
<keyword evidence="3" id="KW-1133">Transmembrane helix</keyword>
<dbReference type="Pfam" id="PF01494">
    <property type="entry name" value="FAD_binding_3"/>
    <property type="match status" value="1"/>
</dbReference>
<feature type="domain" description="FAD-binding" evidence="4">
    <location>
        <begin position="8"/>
        <end position="363"/>
    </location>
</feature>
<feature type="transmembrane region" description="Helical" evidence="3">
    <location>
        <begin position="6"/>
        <end position="25"/>
    </location>
</feature>
<keyword evidence="3" id="KW-0812">Transmembrane</keyword>
<dbReference type="STRING" id="28092.WM40_17925"/>
<evidence type="ECO:0000256" key="1">
    <source>
        <dbReference type="ARBA" id="ARBA00023002"/>
    </source>
</evidence>
<evidence type="ECO:0000256" key="2">
    <source>
        <dbReference type="ARBA" id="ARBA00023033"/>
    </source>
</evidence>
<dbReference type="InterPro" id="IPR036188">
    <property type="entry name" value="FAD/NAD-bd_sf"/>
</dbReference>